<dbReference type="EMBL" id="AODD01000002">
    <property type="protein sequence ID" value="EUJ24722.1"/>
    <property type="molecule type" value="Genomic_DNA"/>
</dbReference>
<dbReference type="OrthoDB" id="9949555at2"/>
<evidence type="ECO:0000313" key="2">
    <source>
        <dbReference type="Proteomes" id="UP000019253"/>
    </source>
</evidence>
<dbReference type="STRING" id="1265819.PGRAN_02465"/>
<proteinExistence type="predicted"/>
<evidence type="ECO:0000313" key="1">
    <source>
        <dbReference type="EMBL" id="EUJ24722.1"/>
    </source>
</evidence>
<protein>
    <submittedName>
        <fullName evidence="1">Uncharacterized protein</fullName>
    </submittedName>
</protein>
<accession>W7BFM7</accession>
<comment type="caution">
    <text evidence="1">The sequence shown here is derived from an EMBL/GenBank/DDBJ whole genome shotgun (WGS) entry which is preliminary data.</text>
</comment>
<organism evidence="1 2">
    <name type="scientific">Listeria grandensis FSL F6-0971</name>
    <dbReference type="NCBI Taxonomy" id="1265819"/>
    <lineage>
        <taxon>Bacteria</taxon>
        <taxon>Bacillati</taxon>
        <taxon>Bacillota</taxon>
        <taxon>Bacilli</taxon>
        <taxon>Bacillales</taxon>
        <taxon>Listeriaceae</taxon>
        <taxon>Listeria</taxon>
    </lineage>
</organism>
<keyword evidence="2" id="KW-1185">Reference proteome</keyword>
<gene>
    <name evidence="1" type="ORF">PGRAN_02465</name>
</gene>
<reference evidence="1 2" key="1">
    <citation type="journal article" date="2014" name="Int. J. Syst. Evol. Microbiol.">
        <title>Listeria floridensis sp. nov., Listeria aquatica sp. nov., Listeria cornellensis sp. nov., Listeria riparia sp. nov. and Listeria grandensis sp. nov., from agricultural and natural environments.</title>
        <authorList>
            <person name="den Bakker H.C."/>
            <person name="Warchocki S."/>
            <person name="Wright E.M."/>
            <person name="Allred A.F."/>
            <person name="Ahlstrom C."/>
            <person name="Manuel C.S."/>
            <person name="Stasiewicz M.J."/>
            <person name="Burrell A."/>
            <person name="Roof S."/>
            <person name="Strawn L."/>
            <person name="Fortes E.D."/>
            <person name="Nightingale K.K."/>
            <person name="Kephart D."/>
            <person name="Wiedmann M."/>
        </authorList>
    </citation>
    <scope>NUCLEOTIDE SEQUENCE [LARGE SCALE GENOMIC DNA]</scope>
    <source>
        <strain evidence="2">FSL F6-971</strain>
    </source>
</reference>
<dbReference type="AlphaFoldDB" id="W7BFM7"/>
<dbReference type="RefSeq" id="WP_036064717.1">
    <property type="nucleotide sequence ID" value="NZ_AODD01000002.1"/>
</dbReference>
<name>W7BFM7_9LIST</name>
<sequence>MKNRNKAKMRKQVVRKGYFKAGDCIEVSGKLFGLVVSADSKIVGVKRFAHSGLGLFIERNTTAYSNEAKHYENSYWIRKVQAPKEYQHMSVGVLSVNL</sequence>
<dbReference type="Proteomes" id="UP000019253">
    <property type="component" value="Unassembled WGS sequence"/>
</dbReference>